<dbReference type="EMBL" id="CP018839">
    <property type="protein sequence ID" value="APR04325.1"/>
    <property type="molecule type" value="Genomic_DNA"/>
</dbReference>
<gene>
    <name evidence="3" type="ORF">Tchl_1466</name>
</gene>
<accession>A0A1L6FBP1</accession>
<dbReference type="AlphaFoldDB" id="A0A1L6FBP1"/>
<dbReference type="Proteomes" id="UP000185739">
    <property type="component" value="Chromosome"/>
</dbReference>
<keyword evidence="1" id="KW-0238">DNA-binding</keyword>
<dbReference type="SUPFAM" id="SSF51182">
    <property type="entry name" value="RmlC-like cupins"/>
    <property type="match status" value="1"/>
</dbReference>
<dbReference type="InterPro" id="IPR003313">
    <property type="entry name" value="AraC-bd"/>
</dbReference>
<sequence>MDMTTTFIKTGECARIAVPGAGEAAEVLNEALCGAKNVRGKLHWLSAGDRLQAQAPAGGHELVYLMEGDGVISLNGKDYDVKRGAGVYLGPNEAASIRPVDGALKLFHLSVPEVRD</sequence>
<keyword evidence="4" id="KW-1185">Reference proteome</keyword>
<evidence type="ECO:0000256" key="1">
    <source>
        <dbReference type="ARBA" id="ARBA00023125"/>
    </source>
</evidence>
<evidence type="ECO:0000259" key="2">
    <source>
        <dbReference type="Pfam" id="PF02311"/>
    </source>
</evidence>
<dbReference type="GO" id="GO:0006355">
    <property type="term" value="P:regulation of DNA-templated transcription"/>
    <property type="evidence" value="ECO:0007669"/>
    <property type="project" value="InterPro"/>
</dbReference>
<reference evidence="3 4" key="1">
    <citation type="submission" date="2016-12" db="EMBL/GenBank/DDBJ databases">
        <title>Complete genome sequence of Thauera chlorobenzoica, a Betaproteobacterium degrading haloaromatics anaerobically to CO2 and halides.</title>
        <authorList>
            <person name="Goris T."/>
            <person name="Mergelsberg M."/>
            <person name="Boll M."/>
        </authorList>
    </citation>
    <scope>NUCLEOTIDE SEQUENCE [LARGE SCALE GENOMIC DNA]</scope>
    <source>
        <strain evidence="3 4">3CB1</strain>
    </source>
</reference>
<proteinExistence type="predicted"/>
<evidence type="ECO:0000313" key="3">
    <source>
        <dbReference type="EMBL" id="APR04325.1"/>
    </source>
</evidence>
<dbReference type="KEGG" id="tcl:Tchl_1466"/>
<name>A0A1L6FBP1_9RHOO</name>
<dbReference type="InterPro" id="IPR014710">
    <property type="entry name" value="RmlC-like_jellyroll"/>
</dbReference>
<dbReference type="Gene3D" id="2.60.120.10">
    <property type="entry name" value="Jelly Rolls"/>
    <property type="match status" value="1"/>
</dbReference>
<protein>
    <recommendedName>
        <fullName evidence="2">AraC-type arabinose-binding/dimerisation domain-containing protein</fullName>
    </recommendedName>
</protein>
<organism evidence="3 4">
    <name type="scientific">Thauera chlorobenzoica</name>
    <dbReference type="NCBI Taxonomy" id="96773"/>
    <lineage>
        <taxon>Bacteria</taxon>
        <taxon>Pseudomonadati</taxon>
        <taxon>Pseudomonadota</taxon>
        <taxon>Betaproteobacteria</taxon>
        <taxon>Rhodocyclales</taxon>
        <taxon>Zoogloeaceae</taxon>
        <taxon>Thauera</taxon>
    </lineage>
</organism>
<dbReference type="InterPro" id="IPR011051">
    <property type="entry name" value="RmlC_Cupin_sf"/>
</dbReference>
<feature type="domain" description="AraC-type arabinose-binding/dimerisation" evidence="2">
    <location>
        <begin position="58"/>
        <end position="111"/>
    </location>
</feature>
<dbReference type="GO" id="GO:0003677">
    <property type="term" value="F:DNA binding"/>
    <property type="evidence" value="ECO:0007669"/>
    <property type="project" value="UniProtKB-KW"/>
</dbReference>
<evidence type="ECO:0000313" key="4">
    <source>
        <dbReference type="Proteomes" id="UP000185739"/>
    </source>
</evidence>
<dbReference type="STRING" id="96773.Tchl_1466"/>
<dbReference type="Pfam" id="PF02311">
    <property type="entry name" value="AraC_binding"/>
    <property type="match status" value="1"/>
</dbReference>